<dbReference type="CDD" id="cd02440">
    <property type="entry name" value="AdoMet_MTases"/>
    <property type="match status" value="1"/>
</dbReference>
<feature type="domain" description="Methyltransferase" evidence="3">
    <location>
        <begin position="44"/>
        <end position="140"/>
    </location>
</feature>
<evidence type="ECO:0000256" key="2">
    <source>
        <dbReference type="ARBA" id="ARBA00022679"/>
    </source>
</evidence>
<dbReference type="PANTHER" id="PTHR43861">
    <property type="entry name" value="TRANS-ACONITATE 2-METHYLTRANSFERASE-RELATED"/>
    <property type="match status" value="1"/>
</dbReference>
<dbReference type="GO" id="GO:0032259">
    <property type="term" value="P:methylation"/>
    <property type="evidence" value="ECO:0007669"/>
    <property type="project" value="UniProtKB-KW"/>
</dbReference>
<dbReference type="EMBL" id="DPBP01000022">
    <property type="protein sequence ID" value="HCE17237.1"/>
    <property type="molecule type" value="Genomic_DNA"/>
</dbReference>
<dbReference type="STRING" id="229919.GCA_001050195_02105"/>
<dbReference type="AlphaFoldDB" id="A0A3D1JG77"/>
<name>A0A3D1JG77_9CHLR</name>
<dbReference type="GO" id="GO:0008168">
    <property type="term" value="F:methyltransferase activity"/>
    <property type="evidence" value="ECO:0007669"/>
    <property type="project" value="UniProtKB-KW"/>
</dbReference>
<reference evidence="4 5" key="1">
    <citation type="journal article" date="2018" name="Nat. Biotechnol.">
        <title>A standardized bacterial taxonomy based on genome phylogeny substantially revises the tree of life.</title>
        <authorList>
            <person name="Parks D.H."/>
            <person name="Chuvochina M."/>
            <person name="Waite D.W."/>
            <person name="Rinke C."/>
            <person name="Skarshewski A."/>
            <person name="Chaumeil P.A."/>
            <person name="Hugenholtz P."/>
        </authorList>
    </citation>
    <scope>NUCLEOTIDE SEQUENCE [LARGE SCALE GENOMIC DNA]</scope>
    <source>
        <strain evidence="4">UBA8781</strain>
    </source>
</reference>
<dbReference type="InterPro" id="IPR029063">
    <property type="entry name" value="SAM-dependent_MTases_sf"/>
</dbReference>
<dbReference type="SUPFAM" id="SSF53335">
    <property type="entry name" value="S-adenosyl-L-methionine-dependent methyltransferases"/>
    <property type="match status" value="1"/>
</dbReference>
<protein>
    <submittedName>
        <fullName evidence="4">Class I SAM-dependent methyltransferase</fullName>
    </submittedName>
</protein>
<dbReference type="Gene3D" id="2.20.25.110">
    <property type="entry name" value="S-adenosyl-L-methionine-dependent methyltransferases"/>
    <property type="match status" value="1"/>
</dbReference>
<keyword evidence="2 4" id="KW-0808">Transferase</keyword>
<dbReference type="Pfam" id="PF13649">
    <property type="entry name" value="Methyltransf_25"/>
    <property type="match status" value="1"/>
</dbReference>
<gene>
    <name evidence="4" type="ORF">DEQ80_05205</name>
</gene>
<keyword evidence="1 4" id="KW-0489">Methyltransferase</keyword>
<dbReference type="InterPro" id="IPR041698">
    <property type="entry name" value="Methyltransf_25"/>
</dbReference>
<organism evidence="4 5">
    <name type="scientific">Anaerolinea thermolimosa</name>
    <dbReference type="NCBI Taxonomy" id="229919"/>
    <lineage>
        <taxon>Bacteria</taxon>
        <taxon>Bacillati</taxon>
        <taxon>Chloroflexota</taxon>
        <taxon>Anaerolineae</taxon>
        <taxon>Anaerolineales</taxon>
        <taxon>Anaerolineaceae</taxon>
        <taxon>Anaerolinea</taxon>
    </lineage>
</organism>
<dbReference type="Gene3D" id="3.40.50.150">
    <property type="entry name" value="Vaccinia Virus protein VP39"/>
    <property type="match status" value="1"/>
</dbReference>
<proteinExistence type="predicted"/>
<evidence type="ECO:0000259" key="3">
    <source>
        <dbReference type="Pfam" id="PF13649"/>
    </source>
</evidence>
<evidence type="ECO:0000256" key="1">
    <source>
        <dbReference type="ARBA" id="ARBA00022603"/>
    </source>
</evidence>
<accession>A0A3D1JG77</accession>
<dbReference type="PANTHER" id="PTHR43861:SF1">
    <property type="entry name" value="TRANS-ACONITATE 2-METHYLTRANSFERASE"/>
    <property type="match status" value="1"/>
</dbReference>
<comment type="caution">
    <text evidence="4">The sequence shown here is derived from an EMBL/GenBank/DDBJ whole genome shotgun (WGS) entry which is preliminary data.</text>
</comment>
<dbReference type="Proteomes" id="UP000264141">
    <property type="component" value="Unassembled WGS sequence"/>
</dbReference>
<dbReference type="RefSeq" id="WP_062193278.1">
    <property type="nucleotide sequence ID" value="NZ_DF967965.1"/>
</dbReference>
<evidence type="ECO:0000313" key="4">
    <source>
        <dbReference type="EMBL" id="HCE17237.1"/>
    </source>
</evidence>
<dbReference type="OrthoDB" id="9811589at2"/>
<sequence>MQAYHESFARVYNLRWGGWAKSIAPHLEKFFSAFSGISEQPTLLDLCCGTGQLALHFLQRGFRVTGIDLSAAMLRYARENCNEFLESGLAQFIHADATAFTLEEPVRFAISTYDALNHLADLEALKKCLQCVHQALMDEGVFIFDLNTRLGLRRWATLRIEEDPKLTLMQSGLWDEAGGKAWVRIWGFLRSEDGRYDRFEETVFNTAFHLADVSRVLRETGWHRWHFSRLDDLTTPLEDPEQEARVFVVAYKD</sequence>
<evidence type="ECO:0000313" key="5">
    <source>
        <dbReference type="Proteomes" id="UP000264141"/>
    </source>
</evidence>